<keyword evidence="8" id="KW-0732">Signal</keyword>
<dbReference type="EMBL" id="FQYO01000001">
    <property type="protein sequence ID" value="SHI32447.1"/>
    <property type="molecule type" value="Genomic_DNA"/>
</dbReference>
<feature type="signal peptide" evidence="8">
    <location>
        <begin position="1"/>
        <end position="19"/>
    </location>
</feature>
<keyword evidence="3 6" id="KW-0479">Metal-binding</keyword>
<dbReference type="GO" id="GO:0020037">
    <property type="term" value="F:heme binding"/>
    <property type="evidence" value="ECO:0007669"/>
    <property type="project" value="InterPro"/>
</dbReference>
<evidence type="ECO:0000256" key="4">
    <source>
        <dbReference type="ARBA" id="ARBA00022982"/>
    </source>
</evidence>
<dbReference type="InterPro" id="IPR012127">
    <property type="entry name" value="Cyt_c_prime"/>
</dbReference>
<dbReference type="Proteomes" id="UP000184292">
    <property type="component" value="Unassembled WGS sequence"/>
</dbReference>
<dbReference type="OrthoDB" id="7596534at2"/>
<keyword evidence="1" id="KW-0813">Transport</keyword>
<dbReference type="Gene3D" id="1.20.120.10">
    <property type="entry name" value="Cytochrome c/b562"/>
    <property type="match status" value="1"/>
</dbReference>
<evidence type="ECO:0000313" key="10">
    <source>
        <dbReference type="Proteomes" id="UP000184292"/>
    </source>
</evidence>
<dbReference type="PIRSF" id="PIRSF000027">
    <property type="entry name" value="Cytc_c_prime"/>
    <property type="match status" value="1"/>
</dbReference>
<dbReference type="GO" id="GO:0009055">
    <property type="term" value="F:electron transfer activity"/>
    <property type="evidence" value="ECO:0007669"/>
    <property type="project" value="InterPro"/>
</dbReference>
<dbReference type="SUPFAM" id="SSF47175">
    <property type="entry name" value="Cytochromes"/>
    <property type="match status" value="1"/>
</dbReference>
<sequence length="152" mass="15887">MRTAFVALGLAGLATIAAAQSDPLEAAAEARESHMHLYQTNLGVLGGMARGNMDYDAEAAQAAADNLASLSDLDERFYWVEGSSSEEIDDTRALPAIWENMDDFMAKSDALHEAAVAMAEVAGDGVEAVQAQMGALGGACGSCHETYRAADD</sequence>
<organism evidence="9 10">
    <name type="scientific">Wenxinia saemankumensis</name>
    <dbReference type="NCBI Taxonomy" id="1447782"/>
    <lineage>
        <taxon>Bacteria</taxon>
        <taxon>Pseudomonadati</taxon>
        <taxon>Pseudomonadota</taxon>
        <taxon>Alphaproteobacteria</taxon>
        <taxon>Rhodobacterales</taxon>
        <taxon>Roseobacteraceae</taxon>
        <taxon>Wenxinia</taxon>
    </lineage>
</organism>
<proteinExistence type="predicted"/>
<gene>
    <name evidence="9" type="ORF">SAMN05444417_0277</name>
</gene>
<comment type="PTM">
    <text evidence="7">Binds 1 heme group per subunit.</text>
</comment>
<reference evidence="9 10" key="1">
    <citation type="submission" date="2016-11" db="EMBL/GenBank/DDBJ databases">
        <authorList>
            <person name="Jaros S."/>
            <person name="Januszkiewicz K."/>
            <person name="Wedrychowicz H."/>
        </authorList>
    </citation>
    <scope>NUCLEOTIDE SEQUENCE [LARGE SCALE GENOMIC DNA]</scope>
    <source>
        <strain evidence="9 10">DSM 100565</strain>
    </source>
</reference>
<dbReference type="AlphaFoldDB" id="A0A1M6A7M7"/>
<dbReference type="GO" id="GO:0042597">
    <property type="term" value="C:periplasmic space"/>
    <property type="evidence" value="ECO:0007669"/>
    <property type="project" value="InterPro"/>
</dbReference>
<feature type="binding site" description="covalent" evidence="7">
    <location>
        <position position="140"/>
    </location>
    <ligand>
        <name>heme c</name>
        <dbReference type="ChEBI" id="CHEBI:61717"/>
    </ligand>
</feature>
<evidence type="ECO:0000256" key="1">
    <source>
        <dbReference type="ARBA" id="ARBA00022448"/>
    </source>
</evidence>
<dbReference type="RefSeq" id="WP_073325865.1">
    <property type="nucleotide sequence ID" value="NZ_FQYO01000001.1"/>
</dbReference>
<evidence type="ECO:0000256" key="2">
    <source>
        <dbReference type="ARBA" id="ARBA00022617"/>
    </source>
</evidence>
<feature type="binding site" description="covalent" evidence="7">
    <location>
        <position position="143"/>
    </location>
    <ligand>
        <name>heme c</name>
        <dbReference type="ChEBI" id="CHEBI:61717"/>
    </ligand>
</feature>
<feature type="binding site" description="axial binding residue" evidence="6">
    <location>
        <position position="144"/>
    </location>
    <ligand>
        <name>heme c</name>
        <dbReference type="ChEBI" id="CHEBI:61717"/>
    </ligand>
    <ligandPart>
        <name>Fe</name>
        <dbReference type="ChEBI" id="CHEBI:18248"/>
    </ligandPart>
</feature>
<dbReference type="Pfam" id="PF01322">
    <property type="entry name" value="Cytochrom_C_2"/>
    <property type="match status" value="1"/>
</dbReference>
<name>A0A1M6A7M7_9RHOB</name>
<dbReference type="GO" id="GO:0005506">
    <property type="term" value="F:iron ion binding"/>
    <property type="evidence" value="ECO:0007669"/>
    <property type="project" value="InterPro"/>
</dbReference>
<evidence type="ECO:0000256" key="8">
    <source>
        <dbReference type="SAM" id="SignalP"/>
    </source>
</evidence>
<dbReference type="PROSITE" id="PS51009">
    <property type="entry name" value="CYTCII"/>
    <property type="match status" value="1"/>
</dbReference>
<dbReference type="InterPro" id="IPR010980">
    <property type="entry name" value="Cyt_c/b562"/>
</dbReference>
<feature type="chain" id="PRO_5012951719" evidence="8">
    <location>
        <begin position="20"/>
        <end position="152"/>
    </location>
</feature>
<dbReference type="STRING" id="1447782.SAMN05444417_0277"/>
<accession>A0A1M6A7M7</accession>
<keyword evidence="10" id="KW-1185">Reference proteome</keyword>
<keyword evidence="4" id="KW-0249">Electron transport</keyword>
<keyword evidence="5 6" id="KW-0408">Iron</keyword>
<keyword evidence="2 7" id="KW-0349">Heme</keyword>
<evidence type="ECO:0000256" key="6">
    <source>
        <dbReference type="PIRSR" id="PIRSR000027-1"/>
    </source>
</evidence>
<evidence type="ECO:0000256" key="3">
    <source>
        <dbReference type="ARBA" id="ARBA00022723"/>
    </source>
</evidence>
<dbReference type="GO" id="GO:0022900">
    <property type="term" value="P:electron transport chain"/>
    <property type="evidence" value="ECO:0007669"/>
    <property type="project" value="InterPro"/>
</dbReference>
<protein>
    <submittedName>
        <fullName evidence="9">Cytochrome c556</fullName>
    </submittedName>
</protein>
<evidence type="ECO:0000313" key="9">
    <source>
        <dbReference type="EMBL" id="SHI32447.1"/>
    </source>
</evidence>
<evidence type="ECO:0000256" key="5">
    <source>
        <dbReference type="ARBA" id="ARBA00023004"/>
    </source>
</evidence>
<evidence type="ECO:0000256" key="7">
    <source>
        <dbReference type="PIRSR" id="PIRSR000027-2"/>
    </source>
</evidence>
<dbReference type="InterPro" id="IPR002321">
    <property type="entry name" value="Cyt_c_II"/>
</dbReference>